<accession>A0A2M4B127</accession>
<protein>
    <submittedName>
        <fullName evidence="1">Putative secreted protein</fullName>
    </submittedName>
</protein>
<dbReference type="EMBL" id="GGFK01013425">
    <property type="protein sequence ID" value="MBW46746.1"/>
    <property type="molecule type" value="Transcribed_RNA"/>
</dbReference>
<proteinExistence type="predicted"/>
<organism evidence="1">
    <name type="scientific">Anopheles triannulatus</name>
    <dbReference type="NCBI Taxonomy" id="58253"/>
    <lineage>
        <taxon>Eukaryota</taxon>
        <taxon>Metazoa</taxon>
        <taxon>Ecdysozoa</taxon>
        <taxon>Arthropoda</taxon>
        <taxon>Hexapoda</taxon>
        <taxon>Insecta</taxon>
        <taxon>Pterygota</taxon>
        <taxon>Neoptera</taxon>
        <taxon>Endopterygota</taxon>
        <taxon>Diptera</taxon>
        <taxon>Nematocera</taxon>
        <taxon>Culicoidea</taxon>
        <taxon>Culicidae</taxon>
        <taxon>Anophelinae</taxon>
        <taxon>Anopheles</taxon>
    </lineage>
</organism>
<dbReference type="AlphaFoldDB" id="A0A2M4B127"/>
<evidence type="ECO:0000313" key="1">
    <source>
        <dbReference type="EMBL" id="MBW46746.1"/>
    </source>
</evidence>
<sequence>MSCSALMRTCCDLSVAFSIACSSFSSCFSNPLSSTASPGSWPPLLASFCVSEWHEYVLALSFEVSSSDWPFCCHVSAEFLFFFLFRGIFDIYYGEQCSKREYIFPCANRFRN</sequence>
<reference evidence="1" key="1">
    <citation type="submission" date="2018-01" db="EMBL/GenBank/DDBJ databases">
        <title>An insight into the sialome of Amazonian anophelines.</title>
        <authorList>
            <person name="Ribeiro J.M."/>
            <person name="Scarpassa V."/>
            <person name="Calvo E."/>
        </authorList>
    </citation>
    <scope>NUCLEOTIDE SEQUENCE</scope>
    <source>
        <tissue evidence="1">Salivary glands</tissue>
    </source>
</reference>
<name>A0A2M4B127_9DIPT</name>